<dbReference type="PRINTS" id="PR00417">
    <property type="entry name" value="PRTPISMRASEI"/>
</dbReference>
<dbReference type="InterPro" id="IPR013826">
    <property type="entry name" value="Topo_IA_cen_sub3"/>
</dbReference>
<dbReference type="CDD" id="cd03362">
    <property type="entry name" value="TOPRIM_TopoIA_TopoIII"/>
    <property type="match status" value="1"/>
</dbReference>
<evidence type="ECO:0000256" key="3">
    <source>
        <dbReference type="ARBA" id="ARBA00012891"/>
    </source>
</evidence>
<dbReference type="InterPro" id="IPR023406">
    <property type="entry name" value="Topo_IA_AS"/>
</dbReference>
<feature type="domain" description="CCHC-type" evidence="14">
    <location>
        <begin position="1035"/>
        <end position="1052"/>
    </location>
</feature>
<dbReference type="EMBL" id="CAJFCJ010000018">
    <property type="protein sequence ID" value="CAD5122781.1"/>
    <property type="molecule type" value="Genomic_DNA"/>
</dbReference>
<gene>
    <name evidence="18" type="ORF">DGYR_LOCUS10545</name>
</gene>
<name>A0A7I8W7H9_9ANNE</name>
<dbReference type="Pfam" id="PF01751">
    <property type="entry name" value="Toprim"/>
    <property type="match status" value="1"/>
</dbReference>
<dbReference type="PROSITE" id="PS50158">
    <property type="entry name" value="ZF_CCHC"/>
    <property type="match status" value="1"/>
</dbReference>
<dbReference type="InterPro" id="IPR001878">
    <property type="entry name" value="Znf_CCHC"/>
</dbReference>
<dbReference type="Pfam" id="PF01131">
    <property type="entry name" value="Topoisom_bac"/>
    <property type="match status" value="1"/>
</dbReference>
<feature type="compositionally biased region" description="Low complexity" evidence="13">
    <location>
        <begin position="778"/>
        <end position="794"/>
    </location>
</feature>
<feature type="compositionally biased region" description="Low complexity" evidence="13">
    <location>
        <begin position="933"/>
        <end position="948"/>
    </location>
</feature>
<dbReference type="Gene3D" id="3.30.65.10">
    <property type="entry name" value="Bacterial Topoisomerase I, domain 1"/>
    <property type="match status" value="1"/>
</dbReference>
<evidence type="ECO:0000256" key="1">
    <source>
        <dbReference type="ARBA" id="ARBA00000213"/>
    </source>
</evidence>
<dbReference type="PANTHER" id="PTHR11390:SF21">
    <property type="entry name" value="DNA TOPOISOMERASE 3-ALPHA"/>
    <property type="match status" value="1"/>
</dbReference>
<dbReference type="InterPro" id="IPR003601">
    <property type="entry name" value="Topo_IA_2"/>
</dbReference>
<keyword evidence="8 12" id="KW-0799">Topoisomerase</keyword>
<dbReference type="FunFam" id="1.10.290.10:FF:000001">
    <property type="entry name" value="DNA topoisomerase"/>
    <property type="match status" value="1"/>
</dbReference>
<keyword evidence="4" id="KW-0479">Metal-binding</keyword>
<dbReference type="Gene3D" id="1.10.460.10">
    <property type="entry name" value="Topoisomerase I, domain 2"/>
    <property type="match status" value="1"/>
</dbReference>
<keyword evidence="5" id="KW-0677">Repeat</keyword>
<dbReference type="Proteomes" id="UP000549394">
    <property type="component" value="Unassembled WGS sequence"/>
</dbReference>
<evidence type="ECO:0000259" key="14">
    <source>
        <dbReference type="PROSITE" id="PS50158"/>
    </source>
</evidence>
<dbReference type="InterPro" id="IPR013825">
    <property type="entry name" value="Topo_IA_cen_sub2"/>
</dbReference>
<evidence type="ECO:0000259" key="17">
    <source>
        <dbReference type="PROSITE" id="PS52039"/>
    </source>
</evidence>
<dbReference type="Gene3D" id="1.10.290.10">
    <property type="entry name" value="Topoisomerase I, domain 4"/>
    <property type="match status" value="1"/>
</dbReference>
<dbReference type="Pfam" id="PF01396">
    <property type="entry name" value="Zn_ribbon_Top1"/>
    <property type="match status" value="1"/>
</dbReference>
<dbReference type="Pfam" id="PF06839">
    <property type="entry name" value="Zn_ribbon_GRF"/>
    <property type="match status" value="3"/>
</dbReference>
<keyword evidence="9 12" id="KW-0238">DNA-binding</keyword>
<dbReference type="GO" id="GO:0003917">
    <property type="term" value="F:DNA topoisomerase type I (single strand cut, ATP-independent) activity"/>
    <property type="evidence" value="ECO:0007669"/>
    <property type="project" value="UniProtKB-EC"/>
</dbReference>
<dbReference type="InterPro" id="IPR036875">
    <property type="entry name" value="Znf_CCHC_sf"/>
</dbReference>
<feature type="domain" description="Topo IA-type catalytic" evidence="17">
    <location>
        <begin position="184"/>
        <end position="628"/>
    </location>
</feature>
<dbReference type="InterPro" id="IPR013498">
    <property type="entry name" value="Topo_IA_Znf"/>
</dbReference>
<evidence type="ECO:0000256" key="12">
    <source>
        <dbReference type="RuleBase" id="RU362092"/>
    </source>
</evidence>
<evidence type="ECO:0000259" key="16">
    <source>
        <dbReference type="PROSITE" id="PS51999"/>
    </source>
</evidence>
<protein>
    <recommendedName>
        <fullName evidence="3 12">DNA topoisomerase</fullName>
        <ecNumber evidence="3 12">5.6.2.1</ecNumber>
    </recommendedName>
</protein>
<keyword evidence="10 12" id="KW-0413">Isomerase</keyword>
<feature type="domain" description="GRF-type" evidence="16">
    <location>
        <begin position="836"/>
        <end position="875"/>
    </location>
</feature>
<evidence type="ECO:0000256" key="9">
    <source>
        <dbReference type="ARBA" id="ARBA00023125"/>
    </source>
</evidence>
<dbReference type="InterPro" id="IPR006171">
    <property type="entry name" value="TOPRIM_dom"/>
</dbReference>
<proteinExistence type="inferred from homology"/>
<evidence type="ECO:0000256" key="5">
    <source>
        <dbReference type="ARBA" id="ARBA00022737"/>
    </source>
</evidence>
<evidence type="ECO:0000256" key="11">
    <source>
        <dbReference type="PROSITE-ProRule" id="PRU00047"/>
    </source>
</evidence>
<dbReference type="InterPro" id="IPR010666">
    <property type="entry name" value="Znf_GRF"/>
</dbReference>
<evidence type="ECO:0000256" key="8">
    <source>
        <dbReference type="ARBA" id="ARBA00023029"/>
    </source>
</evidence>
<dbReference type="GO" id="GO:0006265">
    <property type="term" value="P:DNA topological change"/>
    <property type="evidence" value="ECO:0007669"/>
    <property type="project" value="InterPro"/>
</dbReference>
<dbReference type="SUPFAM" id="SSF57756">
    <property type="entry name" value="Retrovirus zinc finger-like domains"/>
    <property type="match status" value="1"/>
</dbReference>
<dbReference type="InterPro" id="IPR003602">
    <property type="entry name" value="Topo_IA_DNA-bd_dom"/>
</dbReference>
<dbReference type="GO" id="GO:0006281">
    <property type="term" value="P:DNA repair"/>
    <property type="evidence" value="ECO:0007669"/>
    <property type="project" value="TreeGrafter"/>
</dbReference>
<comment type="function">
    <text evidence="12">Introduces a single-strand break via transesterification at a target site in duplex DNA. Releases the supercoiling and torsional tension of DNA introduced during the DNA replication and transcription by transiently cleaving and rejoining one strand of the DNA duplex. The scissile phosphodiester is attacked by the catalytic tyrosine of the enzyme, resulting in the formation of a DNA-(5'-phosphotyrosyl)-enzyme intermediate and the expulsion of a 3'-OH DNA strand.</text>
</comment>
<evidence type="ECO:0000259" key="15">
    <source>
        <dbReference type="PROSITE" id="PS50880"/>
    </source>
</evidence>
<dbReference type="PROSITE" id="PS52039">
    <property type="entry name" value="TOPO_IA_2"/>
    <property type="match status" value="1"/>
</dbReference>
<evidence type="ECO:0000313" key="19">
    <source>
        <dbReference type="Proteomes" id="UP000549394"/>
    </source>
</evidence>
<feature type="compositionally biased region" description="Polar residues" evidence="13">
    <location>
        <begin position="923"/>
        <end position="932"/>
    </location>
</feature>
<evidence type="ECO:0000256" key="13">
    <source>
        <dbReference type="SAM" id="MobiDB-lite"/>
    </source>
</evidence>
<sequence>MLIRFITCLRSYSSAAYGKMPRVLNVAEKNDAAKSLAAMLSKGHCRRRDGLSKYNKIYEFEYNLFNTPSTMIMTSVSGHLLTWEFTPQFTNWRSCNPVQLFTAPVYKKCPPDFEGIKKTLEREVRNCDKLVVWTDCDREGENIGFEVIEVCKKVKPNIPVYRAKFSEITAGAVHRAINNLIAPDEFTNAAVDVRSELDLRIGAAFTRFQTLRLQSAFPQSLGGDNNQLISYGSCQFPTLGFVVERYKQVEDFVPEPFWKIRVTHENDGSSVDFSWKRNRLFDYDLCLALYEQCIEVPIANVTDVRTRPKSKWRPVALDTVELEKLASRKLRINAKETMKIAEKLYTKGFISYPRTETNIFPKDLKFNDLIQQQTRNPNWGEFASRLLMDGANPRNGRKTDQAHPPIHPTKYADSLQGNEARVYEFVVRRFLACCSKDAQGFETTVDIEVNKELFTAQGLMITERNYLEVYPYDNWSDKTLPVYNVNVTHFYSVYLLIYHEFTSVTNILQDSFEPKSIDLVDGSTTAPPLLTEADLIALMEKHGIGTDATHAEHIETIKSRLYVGLRENKFVPGELGMGLVEGYDSMGFEMSKPHLRSELEADLKAICERRKNKDEVLQEQITKYKSVFEEAFRQASKLDNALACYFGSAQEVREQDYIPEVVEKILTCPACSSDMVLKKKKDNKGWFISCVAFPNCKTVCWLPSSVLEAKVTNDICDRCHSTKLMQFKFRQGTAPMHMQPIYNGCVVCDNELKDTLNFRLSESTVISPPNARNIATPVQSVRSSQQSRGSSSTTDRTRTVYPKTDLKSERSHGMRSFLGAQNASQNFGNVSDTVVCNCETDAKLVEVKKEGPNKGRKFYTCSTSNCRFFLWADEPKSSTQNDQVKCKCPAIAKKLTCKNGQNKGRPFAACPNDKCGFFEWQDTDSSQSHNQPSSQGFQSQSFQSQTQSRKPSMIGRSKKNYSGNTTQIQQSSGEDRRCACGEVAILKVVSKNNANKGRQFYSCPKRSCNFFEWIDEKGDNDNNLDDSVTRSAKKRKCGYCNEQGHDRRNCPRKT</sequence>
<feature type="domain" description="GRF-type" evidence="16">
    <location>
        <begin position="978"/>
        <end position="1017"/>
    </location>
</feature>
<evidence type="ECO:0000256" key="2">
    <source>
        <dbReference type="ARBA" id="ARBA00009446"/>
    </source>
</evidence>
<evidence type="ECO:0000256" key="10">
    <source>
        <dbReference type="ARBA" id="ARBA00023235"/>
    </source>
</evidence>
<dbReference type="AlphaFoldDB" id="A0A7I8W7H9"/>
<dbReference type="InterPro" id="IPR023405">
    <property type="entry name" value="Topo_IA_core_domain"/>
</dbReference>
<dbReference type="GO" id="GO:0008270">
    <property type="term" value="F:zinc ion binding"/>
    <property type="evidence" value="ECO:0007669"/>
    <property type="project" value="UniProtKB-KW"/>
</dbReference>
<keyword evidence="6 11" id="KW-0863">Zinc-finger</keyword>
<keyword evidence="7" id="KW-0862">Zinc</keyword>
<dbReference type="PROSITE" id="PS51999">
    <property type="entry name" value="ZF_GRF"/>
    <property type="match status" value="3"/>
</dbReference>
<dbReference type="Gene3D" id="3.40.50.140">
    <property type="match status" value="1"/>
</dbReference>
<dbReference type="SMART" id="SM00493">
    <property type="entry name" value="TOPRIM"/>
    <property type="match status" value="1"/>
</dbReference>
<evidence type="ECO:0000313" key="18">
    <source>
        <dbReference type="EMBL" id="CAD5122781.1"/>
    </source>
</evidence>
<feature type="domain" description="GRF-type" evidence="16">
    <location>
        <begin position="886"/>
        <end position="924"/>
    </location>
</feature>
<dbReference type="GO" id="GO:0003677">
    <property type="term" value="F:DNA binding"/>
    <property type="evidence" value="ECO:0007669"/>
    <property type="project" value="UniProtKB-KW"/>
</dbReference>
<evidence type="ECO:0000256" key="4">
    <source>
        <dbReference type="ARBA" id="ARBA00022723"/>
    </source>
</evidence>
<dbReference type="PROSITE" id="PS50880">
    <property type="entry name" value="TOPRIM"/>
    <property type="match status" value="1"/>
</dbReference>
<dbReference type="SMART" id="SM00437">
    <property type="entry name" value="TOP1Ac"/>
    <property type="match status" value="1"/>
</dbReference>
<evidence type="ECO:0000256" key="6">
    <source>
        <dbReference type="ARBA" id="ARBA00022771"/>
    </source>
</evidence>
<dbReference type="InterPro" id="IPR000380">
    <property type="entry name" value="Topo_IA"/>
</dbReference>
<dbReference type="GO" id="GO:0031422">
    <property type="term" value="C:RecQ family helicase-topoisomerase III complex"/>
    <property type="evidence" value="ECO:0007669"/>
    <property type="project" value="TreeGrafter"/>
</dbReference>
<feature type="domain" description="Toprim" evidence="15">
    <location>
        <begin position="22"/>
        <end position="166"/>
    </location>
</feature>
<dbReference type="PROSITE" id="PS00396">
    <property type="entry name" value="TOPO_IA_1"/>
    <property type="match status" value="1"/>
</dbReference>
<reference evidence="18 19" key="1">
    <citation type="submission" date="2020-08" db="EMBL/GenBank/DDBJ databases">
        <authorList>
            <person name="Hejnol A."/>
        </authorList>
    </citation>
    <scope>NUCLEOTIDE SEQUENCE [LARGE SCALE GENOMIC DNA]</scope>
</reference>
<accession>A0A7I8W7H9</accession>
<feature type="compositionally biased region" description="Polar residues" evidence="13">
    <location>
        <begin position="960"/>
        <end position="970"/>
    </location>
</feature>
<feature type="region of interest" description="Disordered" evidence="13">
    <location>
        <begin position="923"/>
        <end position="970"/>
    </location>
</feature>
<comment type="caution">
    <text evidence="18">The sequence shown here is derived from an EMBL/GenBank/DDBJ whole genome shotgun (WGS) entry which is preliminary data.</text>
</comment>
<dbReference type="FunFam" id="3.40.50.140:FF:000003">
    <property type="entry name" value="DNA topoisomerase"/>
    <property type="match status" value="1"/>
</dbReference>
<dbReference type="SMART" id="SM00436">
    <property type="entry name" value="TOP1Bc"/>
    <property type="match status" value="1"/>
</dbReference>
<comment type="catalytic activity">
    <reaction evidence="1 12">
        <text>ATP-independent breakage of single-stranded DNA, followed by passage and rejoining.</text>
        <dbReference type="EC" id="5.6.2.1"/>
    </reaction>
</comment>
<dbReference type="InterPro" id="IPR034144">
    <property type="entry name" value="TOPRIM_TopoIII"/>
</dbReference>
<dbReference type="SUPFAM" id="SSF56712">
    <property type="entry name" value="Prokaryotic type I DNA topoisomerase"/>
    <property type="match status" value="1"/>
</dbReference>
<feature type="region of interest" description="Disordered" evidence="13">
    <location>
        <begin position="769"/>
        <end position="811"/>
    </location>
</feature>
<dbReference type="EC" id="5.6.2.1" evidence="3 12"/>
<dbReference type="PANTHER" id="PTHR11390">
    <property type="entry name" value="PROKARYOTIC DNA TOPOISOMERASE"/>
    <property type="match status" value="1"/>
</dbReference>
<dbReference type="InterPro" id="IPR013824">
    <property type="entry name" value="Topo_IA_cen_sub1"/>
</dbReference>
<dbReference type="GO" id="GO:0005634">
    <property type="term" value="C:nucleus"/>
    <property type="evidence" value="ECO:0007669"/>
    <property type="project" value="TreeGrafter"/>
</dbReference>
<dbReference type="OrthoDB" id="430051at2759"/>
<dbReference type="Gene3D" id="2.70.20.10">
    <property type="entry name" value="Topoisomerase I, domain 3"/>
    <property type="match status" value="1"/>
</dbReference>
<comment type="similarity">
    <text evidence="2 12">Belongs to the type IA topoisomerase family.</text>
</comment>
<dbReference type="InterPro" id="IPR013497">
    <property type="entry name" value="Topo_IA_cen"/>
</dbReference>
<dbReference type="FunFam" id="1.10.460.10:FF:000003">
    <property type="entry name" value="DNA topoisomerase"/>
    <property type="match status" value="1"/>
</dbReference>
<organism evidence="18 19">
    <name type="scientific">Dimorphilus gyrociliatus</name>
    <dbReference type="NCBI Taxonomy" id="2664684"/>
    <lineage>
        <taxon>Eukaryota</taxon>
        <taxon>Metazoa</taxon>
        <taxon>Spiralia</taxon>
        <taxon>Lophotrochozoa</taxon>
        <taxon>Annelida</taxon>
        <taxon>Polychaeta</taxon>
        <taxon>Polychaeta incertae sedis</taxon>
        <taxon>Dinophilidae</taxon>
        <taxon>Dimorphilus</taxon>
    </lineage>
</organism>
<dbReference type="CDD" id="cd00186">
    <property type="entry name" value="TOP1Ac"/>
    <property type="match status" value="1"/>
</dbReference>
<dbReference type="GO" id="GO:0006310">
    <property type="term" value="P:DNA recombination"/>
    <property type="evidence" value="ECO:0007669"/>
    <property type="project" value="TreeGrafter"/>
</dbReference>
<keyword evidence="19" id="KW-1185">Reference proteome</keyword>
<evidence type="ECO:0000256" key="7">
    <source>
        <dbReference type="ARBA" id="ARBA00022833"/>
    </source>
</evidence>